<accession>A0A9C6WNW2</accession>
<evidence type="ECO:0000313" key="1">
    <source>
        <dbReference type="Proteomes" id="UP000515211"/>
    </source>
</evidence>
<dbReference type="GeneID" id="127746621"/>
<proteinExistence type="predicted"/>
<reference evidence="1" key="1">
    <citation type="journal article" date="2016" name="Nat. Genet.">
        <title>The genome sequences of Arachis duranensis and Arachis ipaensis, the diploid ancestors of cultivated peanut.</title>
        <authorList>
            <person name="Bertioli D.J."/>
            <person name="Cannon S.B."/>
            <person name="Froenicke L."/>
            <person name="Huang G."/>
            <person name="Farmer A.D."/>
            <person name="Cannon E.K."/>
            <person name="Liu X."/>
            <person name="Gao D."/>
            <person name="Clevenger J."/>
            <person name="Dash S."/>
            <person name="Ren L."/>
            <person name="Moretzsohn M.C."/>
            <person name="Shirasawa K."/>
            <person name="Huang W."/>
            <person name="Vidigal B."/>
            <person name="Abernathy B."/>
            <person name="Chu Y."/>
            <person name="Niederhuth C.E."/>
            <person name="Umale P."/>
            <person name="Araujo A.C."/>
            <person name="Kozik A."/>
            <person name="Kim K.D."/>
            <person name="Burow M.D."/>
            <person name="Varshney R.K."/>
            <person name="Wang X."/>
            <person name="Zhang X."/>
            <person name="Barkley N."/>
            <person name="Guimaraes P.M."/>
            <person name="Isobe S."/>
            <person name="Guo B."/>
            <person name="Liao B."/>
            <person name="Stalker H.T."/>
            <person name="Schmitz R.J."/>
            <person name="Scheffler B.E."/>
            <person name="Leal-Bertioli S.C."/>
            <person name="Xun X."/>
            <person name="Jackson S.A."/>
            <person name="Michelmore R."/>
            <person name="Ozias-Akins P."/>
        </authorList>
    </citation>
    <scope>NUCLEOTIDE SEQUENCE [LARGE SCALE GENOMIC DNA]</scope>
    <source>
        <strain evidence="1">cv. V14167</strain>
    </source>
</reference>
<dbReference type="AlphaFoldDB" id="A0A9C6WNW2"/>
<organism evidence="1 2">
    <name type="scientific">Arachis duranensis</name>
    <name type="common">Wild peanut</name>
    <dbReference type="NCBI Taxonomy" id="130453"/>
    <lineage>
        <taxon>Eukaryota</taxon>
        <taxon>Viridiplantae</taxon>
        <taxon>Streptophyta</taxon>
        <taxon>Embryophyta</taxon>
        <taxon>Tracheophyta</taxon>
        <taxon>Spermatophyta</taxon>
        <taxon>Magnoliopsida</taxon>
        <taxon>eudicotyledons</taxon>
        <taxon>Gunneridae</taxon>
        <taxon>Pentapetalae</taxon>
        <taxon>rosids</taxon>
        <taxon>fabids</taxon>
        <taxon>Fabales</taxon>
        <taxon>Fabaceae</taxon>
        <taxon>Papilionoideae</taxon>
        <taxon>50 kb inversion clade</taxon>
        <taxon>dalbergioids sensu lato</taxon>
        <taxon>Dalbergieae</taxon>
        <taxon>Pterocarpus clade</taxon>
        <taxon>Arachis</taxon>
    </lineage>
</organism>
<evidence type="ECO:0000313" key="2">
    <source>
        <dbReference type="RefSeq" id="XP_052116461.1"/>
    </source>
</evidence>
<name>A0A9C6WNW2_ARADU</name>
<dbReference type="KEGG" id="adu:127746621"/>
<dbReference type="Proteomes" id="UP000515211">
    <property type="component" value="Chromosome 4"/>
</dbReference>
<keyword evidence="1" id="KW-1185">Reference proteome</keyword>
<sequence>MARNKEFIDLKATSSKNLLRQFEAKRQRIVNERKQYVMQGAARNDKEETMPRLDVVESQKELSATKGVKKCTSKKLDFTHLQSTLSTINKRMNFTHETLEVQPSIPERIT</sequence>
<gene>
    <name evidence="2" type="primary">LOC127746621</name>
</gene>
<dbReference type="RefSeq" id="XP_052116461.1">
    <property type="nucleotide sequence ID" value="XM_052260501.1"/>
</dbReference>
<reference evidence="2" key="2">
    <citation type="submission" date="2025-08" db="UniProtKB">
        <authorList>
            <consortium name="RefSeq"/>
        </authorList>
    </citation>
    <scope>IDENTIFICATION</scope>
    <source>
        <tissue evidence="2">Whole plant</tissue>
    </source>
</reference>
<protein>
    <submittedName>
        <fullName evidence="2">Uncharacterized protein LOC127746621</fullName>
    </submittedName>
</protein>